<feature type="transmembrane region" description="Helical" evidence="7">
    <location>
        <begin position="703"/>
        <end position="721"/>
    </location>
</feature>
<dbReference type="InterPro" id="IPR050250">
    <property type="entry name" value="Macrolide_Exporter_MacB"/>
</dbReference>
<sequence>MALQTLRARWVSFLGTVVALVLGVAQVASMGLLLMGMFDLPQRPVQRFATAPAVVQPNDPTWNASEHDVGARSLAQAEGVSAALLAKVSATGPTVVDRSFYAQPAGGPATSVGHPWAVAGYGGYHLVSGRSPAGAGEVAVGVGQGRVGQKLTVLTAAGPAVFTVSGTVSAVSWEHAVFFSDAEAAALSPRIDDLVALGPLDAVRAAVAGSQAEVLTGQDRHKADPSATTDRRSLDDTITLVPVMAGVAGVTAVFVVASTFGFAVIQRRREVALLRAVGATPQQVRKMVRGEALLVGAFASAVGTALGLLGAQWLAQLLIGMGIAPSWFTVAISLKWTVLAPLAAAFLVGVGVALGGAVTAAGRAGRIRPIEALREAAVDEAGWTPGRRLLGLLGLVGGVAWAAWIGIASPNSVLSPNTYVMSLTVPVLAAAVLAPFAVGPLTRLLMRPFRRSSGATAMLVREGALTSRRRIAATAAPVLLTVGLAFSLMAATSSLGAARDSGAQNQVSAPYALVPDGTPGISPQVVARVAAIHGVRVAAPLATTIYTPSDGNTDQNDALVVDPAALRDTMKLQVVAGSLDALNDTSMAVADIWDWPVGSEVPVHLPDGQVATLRVAATYRAVRGQDVAYLPMRFAASAAYAKDGLVPDAYVSLAPGTDPAAAAKAIRAAVAGGGASFVSRDRLVSSESSYSTHLIKVRQQSTALIIVLFCFIAILNTLLMATADRRRDLAVLRLAGATPRQVLKFFVGESLLVVAIGTVLALAATAVNLAGLWGALLQLFGSTPIEAPYSVILGITAVSLLLALVGTVLPVGAALRGRSLGFVGTGE</sequence>
<feature type="transmembrane region" description="Helical" evidence="7">
    <location>
        <begin position="240"/>
        <end position="265"/>
    </location>
</feature>
<dbReference type="PANTHER" id="PTHR30572">
    <property type="entry name" value="MEMBRANE COMPONENT OF TRANSPORTER-RELATED"/>
    <property type="match status" value="1"/>
</dbReference>
<keyword evidence="4 7" id="KW-1133">Transmembrane helix</keyword>
<feature type="transmembrane region" description="Helical" evidence="7">
    <location>
        <begin position="292"/>
        <end position="319"/>
    </location>
</feature>
<feature type="transmembrane region" description="Helical" evidence="7">
    <location>
        <begin position="471"/>
        <end position="491"/>
    </location>
</feature>
<comment type="similarity">
    <text evidence="6">Belongs to the ABC-4 integral membrane protein family.</text>
</comment>
<dbReference type="EMBL" id="JBHEZZ010000001">
    <property type="protein sequence ID" value="MFC1399812.1"/>
    <property type="molecule type" value="Genomic_DNA"/>
</dbReference>
<feature type="transmembrane region" description="Helical" evidence="7">
    <location>
        <begin position="339"/>
        <end position="361"/>
    </location>
</feature>
<dbReference type="PANTHER" id="PTHR30572:SF4">
    <property type="entry name" value="ABC TRANSPORTER PERMEASE YTRF"/>
    <property type="match status" value="1"/>
</dbReference>
<reference evidence="9 10" key="1">
    <citation type="submission" date="2024-09" db="EMBL/GenBank/DDBJ databases">
        <authorList>
            <person name="Lee S.D."/>
        </authorList>
    </citation>
    <scope>NUCLEOTIDE SEQUENCE [LARGE SCALE GENOMIC DNA]</scope>
    <source>
        <strain evidence="9 10">N1-5</strain>
    </source>
</reference>
<name>A0ABV6UED6_9ACTN</name>
<feature type="domain" description="ABC3 transporter permease C-terminal" evidence="8">
    <location>
        <begin position="703"/>
        <end position="815"/>
    </location>
</feature>
<evidence type="ECO:0000259" key="8">
    <source>
        <dbReference type="Pfam" id="PF02687"/>
    </source>
</evidence>
<keyword evidence="2" id="KW-1003">Cell membrane</keyword>
<feature type="transmembrane region" description="Helical" evidence="7">
    <location>
        <begin position="787"/>
        <end position="809"/>
    </location>
</feature>
<keyword evidence="5 7" id="KW-0472">Membrane</keyword>
<keyword evidence="3 7" id="KW-0812">Transmembrane</keyword>
<evidence type="ECO:0000256" key="1">
    <source>
        <dbReference type="ARBA" id="ARBA00004651"/>
    </source>
</evidence>
<feature type="transmembrane region" description="Helical" evidence="7">
    <location>
        <begin position="742"/>
        <end position="767"/>
    </location>
</feature>
<feature type="transmembrane region" description="Helical" evidence="7">
    <location>
        <begin position="419"/>
        <end position="441"/>
    </location>
</feature>
<evidence type="ECO:0000256" key="4">
    <source>
        <dbReference type="ARBA" id="ARBA00022989"/>
    </source>
</evidence>
<protein>
    <submittedName>
        <fullName evidence="9">ABC transporter permease</fullName>
    </submittedName>
</protein>
<organism evidence="9 10">
    <name type="scientific">Streptacidiphilus cavernicola</name>
    <dbReference type="NCBI Taxonomy" id="3342716"/>
    <lineage>
        <taxon>Bacteria</taxon>
        <taxon>Bacillati</taxon>
        <taxon>Actinomycetota</taxon>
        <taxon>Actinomycetes</taxon>
        <taxon>Kitasatosporales</taxon>
        <taxon>Streptomycetaceae</taxon>
        <taxon>Streptacidiphilus</taxon>
    </lineage>
</organism>
<keyword evidence="10" id="KW-1185">Reference proteome</keyword>
<evidence type="ECO:0000256" key="2">
    <source>
        <dbReference type="ARBA" id="ARBA00022475"/>
    </source>
</evidence>
<proteinExistence type="inferred from homology"/>
<feature type="domain" description="ABC3 transporter permease C-terminal" evidence="8">
    <location>
        <begin position="243"/>
        <end position="367"/>
    </location>
</feature>
<comment type="caution">
    <text evidence="9">The sequence shown here is derived from an EMBL/GenBank/DDBJ whole genome shotgun (WGS) entry which is preliminary data.</text>
</comment>
<gene>
    <name evidence="9" type="ORF">ACEZDJ_00705</name>
</gene>
<feature type="transmembrane region" description="Helical" evidence="7">
    <location>
        <begin position="12"/>
        <end position="38"/>
    </location>
</feature>
<evidence type="ECO:0000256" key="7">
    <source>
        <dbReference type="SAM" id="Phobius"/>
    </source>
</evidence>
<dbReference type="InterPro" id="IPR003838">
    <property type="entry name" value="ABC3_permease_C"/>
</dbReference>
<evidence type="ECO:0000256" key="6">
    <source>
        <dbReference type="ARBA" id="ARBA00038076"/>
    </source>
</evidence>
<evidence type="ECO:0000256" key="5">
    <source>
        <dbReference type="ARBA" id="ARBA00023136"/>
    </source>
</evidence>
<dbReference type="Pfam" id="PF02687">
    <property type="entry name" value="FtsX"/>
    <property type="match status" value="2"/>
</dbReference>
<evidence type="ECO:0000256" key="3">
    <source>
        <dbReference type="ARBA" id="ARBA00022692"/>
    </source>
</evidence>
<feature type="transmembrane region" description="Helical" evidence="7">
    <location>
        <begin position="389"/>
        <end position="407"/>
    </location>
</feature>
<evidence type="ECO:0000313" key="10">
    <source>
        <dbReference type="Proteomes" id="UP001592528"/>
    </source>
</evidence>
<dbReference type="RefSeq" id="WP_232242031.1">
    <property type="nucleotide sequence ID" value="NZ_JBHEZZ010000001.1"/>
</dbReference>
<accession>A0ABV6UED6</accession>
<comment type="subcellular location">
    <subcellularLocation>
        <location evidence="1">Cell membrane</location>
        <topology evidence="1">Multi-pass membrane protein</topology>
    </subcellularLocation>
</comment>
<evidence type="ECO:0000313" key="9">
    <source>
        <dbReference type="EMBL" id="MFC1399812.1"/>
    </source>
</evidence>
<dbReference type="Proteomes" id="UP001592528">
    <property type="component" value="Unassembled WGS sequence"/>
</dbReference>